<dbReference type="Proteomes" id="UP000236151">
    <property type="component" value="Unassembled WGS sequence"/>
</dbReference>
<dbReference type="Pfam" id="PF03965">
    <property type="entry name" value="Penicillinase_R"/>
    <property type="match status" value="1"/>
</dbReference>
<name>A0A2K2FNF4_9CLOT</name>
<dbReference type="Gene3D" id="1.10.10.10">
    <property type="entry name" value="Winged helix-like DNA-binding domain superfamily/Winged helix DNA-binding domain"/>
    <property type="match status" value="1"/>
</dbReference>
<dbReference type="GO" id="GO:0003677">
    <property type="term" value="F:DNA binding"/>
    <property type="evidence" value="ECO:0007669"/>
    <property type="project" value="UniProtKB-KW"/>
</dbReference>
<evidence type="ECO:0000256" key="3">
    <source>
        <dbReference type="ARBA" id="ARBA00023125"/>
    </source>
</evidence>
<reference evidence="5 6" key="1">
    <citation type="submission" date="2017-06" db="EMBL/GenBank/DDBJ databases">
        <title>Investigating the central metabolism of Clostridium thermosuccinogenes.</title>
        <authorList>
            <person name="Koendjbiharie J.G."/>
            <person name="van Kranenburg R."/>
        </authorList>
    </citation>
    <scope>NUCLEOTIDE SEQUENCE [LARGE SCALE GENOMIC DNA]</scope>
    <source>
        <strain evidence="5 6">DSM 5806</strain>
    </source>
</reference>
<dbReference type="InterPro" id="IPR036388">
    <property type="entry name" value="WH-like_DNA-bd_sf"/>
</dbReference>
<evidence type="ECO:0000256" key="2">
    <source>
        <dbReference type="ARBA" id="ARBA00023015"/>
    </source>
</evidence>
<sequence>MNKKIKRLPDSELDIMLVIWEAGKPVSRAYIDERLREKKNLAVTTVLTFLSRLIEKGFVTCERQGKMNIYSAAIKEEDYLASESKYFLEKLYRGSLKTFVATLYNNNDINDDEISELQEFLDKAREGRKND</sequence>
<dbReference type="RefSeq" id="WP_103079860.1">
    <property type="nucleotide sequence ID" value="NZ_CP021850.1"/>
</dbReference>
<comment type="similarity">
    <text evidence="1">Belongs to the BlaI transcriptional regulatory family.</text>
</comment>
<evidence type="ECO:0000313" key="6">
    <source>
        <dbReference type="Proteomes" id="UP000236151"/>
    </source>
</evidence>
<dbReference type="Gene3D" id="1.10.4040.10">
    <property type="entry name" value="Penicillinase repressor domain"/>
    <property type="match status" value="1"/>
</dbReference>
<comment type="caution">
    <text evidence="5">The sequence shown here is derived from an EMBL/GenBank/DDBJ whole genome shotgun (WGS) entry which is preliminary data.</text>
</comment>
<protein>
    <submittedName>
        <fullName evidence="5">CopY family transcriptional regulator</fullName>
    </submittedName>
</protein>
<dbReference type="GO" id="GO:0045892">
    <property type="term" value="P:negative regulation of DNA-templated transcription"/>
    <property type="evidence" value="ECO:0007669"/>
    <property type="project" value="InterPro"/>
</dbReference>
<dbReference type="OrthoDB" id="9795583at2"/>
<evidence type="ECO:0000313" key="5">
    <source>
        <dbReference type="EMBL" id="PNU01631.1"/>
    </source>
</evidence>
<evidence type="ECO:0000256" key="4">
    <source>
        <dbReference type="ARBA" id="ARBA00023163"/>
    </source>
</evidence>
<dbReference type="AlphaFoldDB" id="A0A2K2FNF4"/>
<dbReference type="SUPFAM" id="SSF46785">
    <property type="entry name" value="Winged helix' DNA-binding domain"/>
    <property type="match status" value="1"/>
</dbReference>
<keyword evidence="2" id="KW-0805">Transcription regulation</keyword>
<proteinExistence type="inferred from homology"/>
<keyword evidence="4" id="KW-0804">Transcription</keyword>
<accession>A0A2K2FNF4</accession>
<organism evidence="5 6">
    <name type="scientific">Clostridium thermosuccinogenes</name>
    <dbReference type="NCBI Taxonomy" id="84032"/>
    <lineage>
        <taxon>Bacteria</taxon>
        <taxon>Bacillati</taxon>
        <taxon>Bacillota</taxon>
        <taxon>Clostridia</taxon>
        <taxon>Eubacteriales</taxon>
        <taxon>Clostridiaceae</taxon>
        <taxon>Clostridium</taxon>
    </lineage>
</organism>
<dbReference type="KEGG" id="cthd:CDO33_17075"/>
<dbReference type="PIRSF" id="PIRSF019455">
    <property type="entry name" value="CopR_AtkY"/>
    <property type="match status" value="1"/>
</dbReference>
<gene>
    <name evidence="5" type="ORF">CDQ84_01090</name>
</gene>
<keyword evidence="3" id="KW-0238">DNA-binding</keyword>
<keyword evidence="6" id="KW-1185">Reference proteome</keyword>
<evidence type="ECO:0000256" key="1">
    <source>
        <dbReference type="ARBA" id="ARBA00011046"/>
    </source>
</evidence>
<dbReference type="InterPro" id="IPR005650">
    <property type="entry name" value="BlaI_family"/>
</dbReference>
<dbReference type="EMBL" id="NIOJ01000001">
    <property type="protein sequence ID" value="PNU01631.1"/>
    <property type="molecule type" value="Genomic_DNA"/>
</dbReference>
<dbReference type="InterPro" id="IPR036390">
    <property type="entry name" value="WH_DNA-bd_sf"/>
</dbReference>